<evidence type="ECO:0000313" key="2">
    <source>
        <dbReference type="EMBL" id="GEX73652.1"/>
    </source>
</evidence>
<accession>A0A699HE33</accession>
<organism evidence="2">
    <name type="scientific">Tanacetum cinerariifolium</name>
    <name type="common">Dalmatian daisy</name>
    <name type="synonym">Chrysanthemum cinerariifolium</name>
    <dbReference type="NCBI Taxonomy" id="118510"/>
    <lineage>
        <taxon>Eukaryota</taxon>
        <taxon>Viridiplantae</taxon>
        <taxon>Streptophyta</taxon>
        <taxon>Embryophyta</taxon>
        <taxon>Tracheophyta</taxon>
        <taxon>Spermatophyta</taxon>
        <taxon>Magnoliopsida</taxon>
        <taxon>eudicotyledons</taxon>
        <taxon>Gunneridae</taxon>
        <taxon>Pentapetalae</taxon>
        <taxon>asterids</taxon>
        <taxon>campanulids</taxon>
        <taxon>Asterales</taxon>
        <taxon>Asteraceae</taxon>
        <taxon>Asteroideae</taxon>
        <taxon>Anthemideae</taxon>
        <taxon>Anthemidinae</taxon>
        <taxon>Tanacetum</taxon>
    </lineage>
</organism>
<feature type="coiled-coil region" evidence="1">
    <location>
        <begin position="62"/>
        <end position="96"/>
    </location>
</feature>
<keyword evidence="1" id="KW-0175">Coiled coil</keyword>
<gene>
    <name evidence="2" type="ORF">Tci_345627</name>
</gene>
<dbReference type="EMBL" id="BKCJ010126784">
    <property type="protein sequence ID" value="GEX73652.1"/>
    <property type="molecule type" value="Genomic_DNA"/>
</dbReference>
<name>A0A699HE33_TANCI</name>
<protein>
    <submittedName>
        <fullName evidence="2">Kinesin-like protein KIN-12B</fullName>
    </submittedName>
</protein>
<sequence length="182" mass="20825">MGSSSKSSHKKNQILKITYPSNPSVALPLSTVQKSVIQSAEKRFEIERARWNEAESKWISLIEDLERKLEASRLLVEKQKNELDTERECSKELKDAMEMAMKGHARMLEQYADIEEKHINIITSQRRIEDGILDVNKAAAKAGVKSMVSKFINALAAEISTLNEEREKERLHYRDKNKGLQA</sequence>
<reference evidence="2" key="1">
    <citation type="journal article" date="2019" name="Sci. Rep.">
        <title>Draft genome of Tanacetum cinerariifolium, the natural source of mosquito coil.</title>
        <authorList>
            <person name="Yamashiro T."/>
            <person name="Shiraishi A."/>
            <person name="Satake H."/>
            <person name="Nakayama K."/>
        </authorList>
    </citation>
    <scope>NUCLEOTIDE SEQUENCE</scope>
</reference>
<comment type="caution">
    <text evidence="2">The sequence shown here is derived from an EMBL/GenBank/DDBJ whole genome shotgun (WGS) entry which is preliminary data.</text>
</comment>
<proteinExistence type="predicted"/>
<dbReference type="AlphaFoldDB" id="A0A699HE33"/>
<evidence type="ECO:0000256" key="1">
    <source>
        <dbReference type="SAM" id="Coils"/>
    </source>
</evidence>